<dbReference type="Proteomes" id="UP000012045">
    <property type="component" value="Unassembled WGS sequence"/>
</dbReference>
<gene>
    <name evidence="1" type="ORF">BcDW1_9813</name>
</gene>
<name>M7TJJ8_BOTF1</name>
<accession>M7TJJ8</accession>
<proteinExistence type="predicted"/>
<sequence>MDSTKRSSILGGSKIYNCVLTDSRAVEEGETAGTGSSLRLACGSVTADRASQISTIEMIYPYGGPLDTEFIGWEFISDDPLAVGPIEWELLDSRVQEFDHSQLFKAEVEKYSKETLHIQQNTQRTNAT</sequence>
<dbReference type="EMBL" id="KB708071">
    <property type="protein sequence ID" value="EMR81560.1"/>
    <property type="molecule type" value="Genomic_DNA"/>
</dbReference>
<reference evidence="2" key="1">
    <citation type="journal article" date="2013" name="Genome Announc.">
        <title>Draft genome sequence of Botrytis cinerea BcDW1, inoculum for noble rot of grape berries.</title>
        <authorList>
            <person name="Blanco-Ulate B."/>
            <person name="Allen G."/>
            <person name="Powell A.L."/>
            <person name="Cantu D."/>
        </authorList>
    </citation>
    <scope>NUCLEOTIDE SEQUENCE [LARGE SCALE GENOMIC DNA]</scope>
    <source>
        <strain evidence="2">BcDW1</strain>
    </source>
</reference>
<evidence type="ECO:0000313" key="1">
    <source>
        <dbReference type="EMBL" id="EMR81560.1"/>
    </source>
</evidence>
<protein>
    <submittedName>
        <fullName evidence="1">Uncharacterized protein</fullName>
    </submittedName>
</protein>
<dbReference type="HOGENOM" id="CLU_124522_0_0_1"/>
<dbReference type="AlphaFoldDB" id="M7TJJ8"/>
<evidence type="ECO:0000313" key="2">
    <source>
        <dbReference type="Proteomes" id="UP000012045"/>
    </source>
</evidence>
<organism evidence="1 2">
    <name type="scientific">Botryotinia fuckeliana (strain BcDW1)</name>
    <name type="common">Noble rot fungus</name>
    <name type="synonym">Botrytis cinerea</name>
    <dbReference type="NCBI Taxonomy" id="1290391"/>
    <lineage>
        <taxon>Eukaryota</taxon>
        <taxon>Fungi</taxon>
        <taxon>Dikarya</taxon>
        <taxon>Ascomycota</taxon>
        <taxon>Pezizomycotina</taxon>
        <taxon>Leotiomycetes</taxon>
        <taxon>Helotiales</taxon>
        <taxon>Sclerotiniaceae</taxon>
        <taxon>Botrytis</taxon>
    </lineage>
</organism>